<dbReference type="Proteomes" id="UP000515123">
    <property type="component" value="Linkage group 6"/>
</dbReference>
<feature type="region of interest" description="Disordered" evidence="7">
    <location>
        <begin position="1"/>
        <end position="47"/>
    </location>
</feature>
<dbReference type="Pfam" id="PF03101">
    <property type="entry name" value="FAR1"/>
    <property type="match status" value="1"/>
</dbReference>
<reference evidence="9" key="1">
    <citation type="journal article" date="2015" name="Nat. Genet.">
        <title>The pineapple genome and the evolution of CAM photosynthesis.</title>
        <authorList>
            <person name="Ming R."/>
            <person name="VanBuren R."/>
            <person name="Wai C.M."/>
            <person name="Tang H."/>
            <person name="Schatz M.C."/>
            <person name="Bowers J.E."/>
            <person name="Lyons E."/>
            <person name="Wang M.L."/>
            <person name="Chen J."/>
            <person name="Biggers E."/>
            <person name="Zhang J."/>
            <person name="Huang L."/>
            <person name="Zhang L."/>
            <person name="Miao W."/>
            <person name="Zhang J."/>
            <person name="Ye Z."/>
            <person name="Miao C."/>
            <person name="Lin Z."/>
            <person name="Wang H."/>
            <person name="Zhou H."/>
            <person name="Yim W.C."/>
            <person name="Priest H.D."/>
            <person name="Zheng C."/>
            <person name="Woodhouse M."/>
            <person name="Edger P.P."/>
            <person name="Guyot R."/>
            <person name="Guo H.B."/>
            <person name="Guo H."/>
            <person name="Zheng G."/>
            <person name="Singh R."/>
            <person name="Sharma A."/>
            <person name="Min X."/>
            <person name="Zheng Y."/>
            <person name="Lee H."/>
            <person name="Gurtowski J."/>
            <person name="Sedlazeck F.J."/>
            <person name="Harkess A."/>
            <person name="McKain M.R."/>
            <person name="Liao Z."/>
            <person name="Fang J."/>
            <person name="Liu J."/>
            <person name="Zhang X."/>
            <person name="Zhang Q."/>
            <person name="Hu W."/>
            <person name="Qin Y."/>
            <person name="Wang K."/>
            <person name="Chen L.Y."/>
            <person name="Shirley N."/>
            <person name="Lin Y.R."/>
            <person name="Liu L.Y."/>
            <person name="Hernandez A.G."/>
            <person name="Wright C.L."/>
            <person name="Bulone V."/>
            <person name="Tuskan G.A."/>
            <person name="Heath K."/>
            <person name="Zee F."/>
            <person name="Moore P.H."/>
            <person name="Sunkar R."/>
            <person name="Leebens-Mack J.H."/>
            <person name="Mockler T."/>
            <person name="Bennetzen J.L."/>
            <person name="Freeling M."/>
            <person name="Sankoff D."/>
            <person name="Paterson A.H."/>
            <person name="Zhu X."/>
            <person name="Yang X."/>
            <person name="Smith J.A."/>
            <person name="Cushman J.C."/>
            <person name="Paull R.E."/>
            <person name="Yu Q."/>
        </authorList>
    </citation>
    <scope>NUCLEOTIDE SEQUENCE [LARGE SCALE GENOMIC DNA]</scope>
    <source>
        <strain evidence="9">cv. F153</strain>
    </source>
</reference>
<reference evidence="10" key="2">
    <citation type="submission" date="2025-08" db="UniProtKB">
        <authorList>
            <consortium name="RefSeq"/>
        </authorList>
    </citation>
    <scope>IDENTIFICATION</scope>
    <source>
        <tissue evidence="10">Leaf</tissue>
    </source>
</reference>
<dbReference type="GO" id="GO:0008270">
    <property type="term" value="F:zinc ion binding"/>
    <property type="evidence" value="ECO:0007669"/>
    <property type="project" value="UniProtKB-UniRule"/>
</dbReference>
<dbReference type="PROSITE" id="PS50966">
    <property type="entry name" value="ZF_SWIM"/>
    <property type="match status" value="1"/>
</dbReference>
<evidence type="ECO:0000259" key="8">
    <source>
        <dbReference type="PROSITE" id="PS50966"/>
    </source>
</evidence>
<evidence type="ECO:0000256" key="3">
    <source>
        <dbReference type="ARBA" id="ARBA00022771"/>
    </source>
</evidence>
<evidence type="ECO:0000256" key="5">
    <source>
        <dbReference type="PROSITE-ProRule" id="PRU00325"/>
    </source>
</evidence>
<dbReference type="AlphaFoldDB" id="A0A6P5F2I7"/>
<keyword evidence="4 6" id="KW-0862">Zinc</keyword>
<proteinExistence type="inferred from homology"/>
<dbReference type="GO" id="GO:0006355">
    <property type="term" value="P:regulation of DNA-templated transcription"/>
    <property type="evidence" value="ECO:0007669"/>
    <property type="project" value="UniProtKB-UniRule"/>
</dbReference>
<comment type="subcellular location">
    <subcellularLocation>
        <location evidence="6">Nucleus</location>
    </subcellularLocation>
</comment>
<feature type="domain" description="SWIM-type" evidence="8">
    <location>
        <begin position="545"/>
        <end position="581"/>
    </location>
</feature>
<dbReference type="InterPro" id="IPR018289">
    <property type="entry name" value="MULE_transposase_dom"/>
</dbReference>
<comment type="similarity">
    <text evidence="1 6">Belongs to the FHY3/FAR1 family.</text>
</comment>
<accession>A0A6P5F2I7</accession>
<feature type="compositionally biased region" description="Polar residues" evidence="7">
    <location>
        <begin position="1"/>
        <end position="11"/>
    </location>
</feature>
<comment type="function">
    <text evidence="6">Putative transcription activator involved in regulating light control of development.</text>
</comment>
<feature type="compositionally biased region" description="Basic residues" evidence="7">
    <location>
        <begin position="20"/>
        <end position="31"/>
    </location>
</feature>
<dbReference type="InterPro" id="IPR004330">
    <property type="entry name" value="FAR1_DNA_bnd_dom"/>
</dbReference>
<organism evidence="9 10">
    <name type="scientific">Ananas comosus</name>
    <name type="common">Pineapple</name>
    <name type="synonym">Ananas ananas</name>
    <dbReference type="NCBI Taxonomy" id="4615"/>
    <lineage>
        <taxon>Eukaryota</taxon>
        <taxon>Viridiplantae</taxon>
        <taxon>Streptophyta</taxon>
        <taxon>Embryophyta</taxon>
        <taxon>Tracheophyta</taxon>
        <taxon>Spermatophyta</taxon>
        <taxon>Magnoliopsida</taxon>
        <taxon>Liliopsida</taxon>
        <taxon>Poales</taxon>
        <taxon>Bromeliaceae</taxon>
        <taxon>Bromelioideae</taxon>
        <taxon>Ananas</taxon>
    </lineage>
</organism>
<evidence type="ECO:0000256" key="2">
    <source>
        <dbReference type="ARBA" id="ARBA00022723"/>
    </source>
</evidence>
<evidence type="ECO:0000256" key="1">
    <source>
        <dbReference type="ARBA" id="ARBA00005889"/>
    </source>
</evidence>
<keyword evidence="2 6" id="KW-0479">Metal-binding</keyword>
<evidence type="ECO:0000313" key="10">
    <source>
        <dbReference type="RefSeq" id="XP_020090149.1"/>
    </source>
</evidence>
<dbReference type="GO" id="GO:0005634">
    <property type="term" value="C:nucleus"/>
    <property type="evidence" value="ECO:0007669"/>
    <property type="project" value="UniProtKB-SubCell"/>
</dbReference>
<gene>
    <name evidence="10" type="primary">LOC109711490</name>
</gene>
<sequence length="848" mass="97898">MGRRPAQSQSDAKVDTPRQPKPKKKKSRRKAIPIPDPPEREEFGNTDVAAPRKGMVFKSFEEVCEFYNRYAQHLGFATKIKASSHKRSYIQIMCWKGRKRDKRRLDALAPRPTLYTNCPAVLKVVLSHFDGLYHLKEVVLDHNHELNPLRMHFFRDDNMLGAGVKKRGRKDHENLRALAAGDDNSVIRERDWMNSTEEAHWLKLTKEDLEALNFFFRRMQTSNSNFFYLMDMDSECRIKNVFWADGRSRSAYHYFGDVILLDTSYLRSKLSVPLAMFIGVNHHGQQVLMGCGLLSDESVSTFVWLLQAWLSCMSGKHPLAIMTDHGSAFQEAVKLVLPGCRYRFCLWQIMKNVPEKLGGCNDYKEIKRSFKKAVFESLRPHEFDIEWSKLIEKYGLVYNEWLRSLFHDRHRWVPAFVKDTFWAGISVTRRGENMDSFFEGHIEAGTSIKQFLDKYEMIMETKYESEALADFESFHKVPPLFTQFYMEEQLSEIYTIDIFAKFQDEVKALLYCHPSLIKADGSVYMFEVRERTRVKESKIMEQKNCEVIFEANSQEVRCICCSFQSRGILCRHALSVLNFQDMDEIPSQFIIDRWRKDFKGLQAAVCPLYEVVANGPMERYENLHKQCLTLADVASISDDKYEFSLKVMNEAIGKLLEEKFSSKGKKVEIMIADPVANQNDVHVPPSNANENVGDEESDEVELLGEERKKGKKKKCKEPVLVETLNTNKEKEQANPTNPPTIFHTAVPVAFQRTVTPTSWNPWNFPPVNQLRPSNLFYYAAAPMNRPQFGLFLQKDQIGNHSATGPSGALWSSQQPKERTQNLEAPPGPRRKKRKKVEVVELHPSGSSP</sequence>
<keyword evidence="3 5" id="KW-0863">Zinc-finger</keyword>
<feature type="compositionally biased region" description="Polar residues" evidence="7">
    <location>
        <begin position="799"/>
        <end position="814"/>
    </location>
</feature>
<feature type="region of interest" description="Disordered" evidence="7">
    <location>
        <begin position="799"/>
        <end position="848"/>
    </location>
</feature>
<dbReference type="InterPro" id="IPR006564">
    <property type="entry name" value="Znf_PMZ"/>
</dbReference>
<dbReference type="PANTHER" id="PTHR31669">
    <property type="entry name" value="PROTEIN FAR1-RELATED SEQUENCE 10-RELATED"/>
    <property type="match status" value="1"/>
</dbReference>
<dbReference type="OrthoDB" id="637956at2759"/>
<dbReference type="InterPro" id="IPR007527">
    <property type="entry name" value="Znf_SWIM"/>
</dbReference>
<evidence type="ECO:0000256" key="4">
    <source>
        <dbReference type="ARBA" id="ARBA00022833"/>
    </source>
</evidence>
<protein>
    <recommendedName>
        <fullName evidence="6">Protein FAR1-RELATED SEQUENCE</fullName>
    </recommendedName>
</protein>
<dbReference type="RefSeq" id="XP_020090149.1">
    <property type="nucleotide sequence ID" value="XM_020234560.1"/>
</dbReference>
<keyword evidence="6" id="KW-0539">Nucleus</keyword>
<keyword evidence="9" id="KW-1185">Reference proteome</keyword>
<dbReference type="InterPro" id="IPR031052">
    <property type="entry name" value="FHY3/FAR1"/>
</dbReference>
<evidence type="ECO:0000256" key="6">
    <source>
        <dbReference type="RuleBase" id="RU367018"/>
    </source>
</evidence>
<dbReference type="SMART" id="SM00575">
    <property type="entry name" value="ZnF_PMZ"/>
    <property type="match status" value="1"/>
</dbReference>
<name>A0A6P5F2I7_ANACO</name>
<dbReference type="Pfam" id="PF10551">
    <property type="entry name" value="MULE"/>
    <property type="match status" value="1"/>
</dbReference>
<dbReference type="GeneID" id="109711490"/>
<dbReference type="PANTHER" id="PTHR31669:SF297">
    <property type="entry name" value="PROTEIN FAR1-RELATED SEQUENCE"/>
    <property type="match status" value="1"/>
</dbReference>
<dbReference type="Pfam" id="PF04434">
    <property type="entry name" value="SWIM"/>
    <property type="match status" value="1"/>
</dbReference>
<evidence type="ECO:0000256" key="7">
    <source>
        <dbReference type="SAM" id="MobiDB-lite"/>
    </source>
</evidence>
<evidence type="ECO:0000313" key="9">
    <source>
        <dbReference type="Proteomes" id="UP000515123"/>
    </source>
</evidence>